<evidence type="ECO:0000256" key="10">
    <source>
        <dbReference type="SAM" id="Phobius"/>
    </source>
</evidence>
<comment type="similarity">
    <text evidence="2">Belongs to the oligopeptide OPT transporter family.</text>
</comment>
<evidence type="ECO:0000256" key="1">
    <source>
        <dbReference type="ARBA" id="ARBA00004141"/>
    </source>
</evidence>
<protein>
    <submittedName>
        <fullName evidence="11">OPT oligopeptide transporter</fullName>
    </submittedName>
</protein>
<evidence type="ECO:0000256" key="6">
    <source>
        <dbReference type="ARBA" id="ARBA00022927"/>
    </source>
</evidence>
<feature type="transmembrane region" description="Helical" evidence="10">
    <location>
        <begin position="648"/>
        <end position="673"/>
    </location>
</feature>
<dbReference type="GO" id="GO:0015031">
    <property type="term" value="P:protein transport"/>
    <property type="evidence" value="ECO:0007669"/>
    <property type="project" value="UniProtKB-KW"/>
</dbReference>
<keyword evidence="7 10" id="KW-1133">Transmembrane helix</keyword>
<dbReference type="Proteomes" id="UP000247810">
    <property type="component" value="Unassembled WGS sequence"/>
</dbReference>
<gene>
    <name evidence="11" type="ORF">BO71DRAFT_480330</name>
</gene>
<dbReference type="VEuPathDB" id="FungiDB:BO71DRAFT_480330"/>
<name>A0A319DLL6_9EURO</name>
<evidence type="ECO:0000256" key="2">
    <source>
        <dbReference type="ARBA" id="ARBA00008807"/>
    </source>
</evidence>
<feature type="transmembrane region" description="Helical" evidence="10">
    <location>
        <begin position="294"/>
        <end position="315"/>
    </location>
</feature>
<dbReference type="OrthoDB" id="9986677at2759"/>
<evidence type="ECO:0000313" key="11">
    <source>
        <dbReference type="EMBL" id="PYH98440.1"/>
    </source>
</evidence>
<feature type="compositionally biased region" description="Basic and acidic residues" evidence="9">
    <location>
        <begin position="215"/>
        <end position="227"/>
    </location>
</feature>
<dbReference type="NCBIfam" id="TIGR00728">
    <property type="entry name" value="OPT_sfam"/>
    <property type="match status" value="1"/>
</dbReference>
<evidence type="ECO:0000256" key="9">
    <source>
        <dbReference type="SAM" id="MobiDB-lite"/>
    </source>
</evidence>
<feature type="transmembrane region" description="Helical" evidence="10">
    <location>
        <begin position="372"/>
        <end position="392"/>
    </location>
</feature>
<feature type="transmembrane region" description="Helical" evidence="10">
    <location>
        <begin position="470"/>
        <end position="488"/>
    </location>
</feature>
<organism evidence="11 12">
    <name type="scientific">Aspergillus ellipticus CBS 707.79</name>
    <dbReference type="NCBI Taxonomy" id="1448320"/>
    <lineage>
        <taxon>Eukaryota</taxon>
        <taxon>Fungi</taxon>
        <taxon>Dikarya</taxon>
        <taxon>Ascomycota</taxon>
        <taxon>Pezizomycotina</taxon>
        <taxon>Eurotiomycetes</taxon>
        <taxon>Eurotiomycetidae</taxon>
        <taxon>Eurotiales</taxon>
        <taxon>Aspergillaceae</taxon>
        <taxon>Aspergillus</taxon>
        <taxon>Aspergillus subgen. Circumdati</taxon>
    </lineage>
</organism>
<evidence type="ECO:0000256" key="3">
    <source>
        <dbReference type="ARBA" id="ARBA00022448"/>
    </source>
</evidence>
<accession>A0A319DLL6</accession>
<feature type="transmembrane region" description="Helical" evidence="10">
    <location>
        <begin position="915"/>
        <end position="939"/>
    </location>
</feature>
<keyword evidence="8 10" id="KW-0472">Membrane</keyword>
<dbReference type="PANTHER" id="PTHR22601">
    <property type="entry name" value="ISP4 LIKE PROTEIN"/>
    <property type="match status" value="1"/>
</dbReference>
<feature type="region of interest" description="Disordered" evidence="9">
    <location>
        <begin position="180"/>
        <end position="227"/>
    </location>
</feature>
<dbReference type="GO" id="GO:0016020">
    <property type="term" value="C:membrane"/>
    <property type="evidence" value="ECO:0007669"/>
    <property type="project" value="UniProtKB-SubCell"/>
</dbReference>
<feature type="transmembrane region" description="Helical" evidence="10">
    <location>
        <begin position="263"/>
        <end position="282"/>
    </location>
</feature>
<evidence type="ECO:0000256" key="8">
    <source>
        <dbReference type="ARBA" id="ARBA00023136"/>
    </source>
</evidence>
<feature type="transmembrane region" description="Helical" evidence="10">
    <location>
        <begin position="887"/>
        <end position="903"/>
    </location>
</feature>
<keyword evidence="5" id="KW-0571">Peptide transport</keyword>
<feature type="transmembrane region" description="Helical" evidence="10">
    <location>
        <begin position="838"/>
        <end position="855"/>
    </location>
</feature>
<dbReference type="EMBL" id="KZ825811">
    <property type="protein sequence ID" value="PYH98440.1"/>
    <property type="molecule type" value="Genomic_DNA"/>
</dbReference>
<feature type="compositionally biased region" description="Polar residues" evidence="9">
    <location>
        <begin position="190"/>
        <end position="204"/>
    </location>
</feature>
<evidence type="ECO:0000256" key="5">
    <source>
        <dbReference type="ARBA" id="ARBA00022856"/>
    </source>
</evidence>
<dbReference type="AlphaFoldDB" id="A0A319DLL6"/>
<feature type="transmembrane region" description="Helical" evidence="10">
    <location>
        <begin position="765"/>
        <end position="788"/>
    </location>
</feature>
<feature type="transmembrane region" description="Helical" evidence="10">
    <location>
        <begin position="433"/>
        <end position="450"/>
    </location>
</feature>
<feature type="transmembrane region" description="Helical" evidence="10">
    <location>
        <begin position="581"/>
        <end position="603"/>
    </location>
</feature>
<dbReference type="GO" id="GO:0035673">
    <property type="term" value="F:oligopeptide transmembrane transporter activity"/>
    <property type="evidence" value="ECO:0007669"/>
    <property type="project" value="InterPro"/>
</dbReference>
<evidence type="ECO:0000256" key="7">
    <source>
        <dbReference type="ARBA" id="ARBA00022989"/>
    </source>
</evidence>
<dbReference type="Pfam" id="PF03169">
    <property type="entry name" value="OPT"/>
    <property type="match status" value="1"/>
</dbReference>
<evidence type="ECO:0000313" key="12">
    <source>
        <dbReference type="Proteomes" id="UP000247810"/>
    </source>
</evidence>
<keyword evidence="12" id="KW-1185">Reference proteome</keyword>
<proteinExistence type="inferred from homology"/>
<reference evidence="11 12" key="1">
    <citation type="submission" date="2018-02" db="EMBL/GenBank/DDBJ databases">
        <title>The genomes of Aspergillus section Nigri reveals drivers in fungal speciation.</title>
        <authorList>
            <consortium name="DOE Joint Genome Institute"/>
            <person name="Vesth T.C."/>
            <person name="Nybo J."/>
            <person name="Theobald S."/>
            <person name="Brandl J."/>
            <person name="Frisvad J.C."/>
            <person name="Nielsen K.F."/>
            <person name="Lyhne E.K."/>
            <person name="Kogle M.E."/>
            <person name="Kuo A."/>
            <person name="Riley R."/>
            <person name="Clum A."/>
            <person name="Nolan M."/>
            <person name="Lipzen A."/>
            <person name="Salamov A."/>
            <person name="Henrissat B."/>
            <person name="Wiebenga A."/>
            <person name="De vries R.P."/>
            <person name="Grigoriev I.V."/>
            <person name="Mortensen U.H."/>
            <person name="Andersen M.R."/>
            <person name="Baker S.E."/>
        </authorList>
    </citation>
    <scope>NUCLEOTIDE SEQUENCE [LARGE SCALE GENOMIC DNA]</scope>
    <source>
        <strain evidence="11 12">CBS 707.79</strain>
    </source>
</reference>
<keyword evidence="3" id="KW-0813">Transport</keyword>
<keyword evidence="6" id="KW-0653">Protein transport</keyword>
<keyword evidence="4 10" id="KW-0812">Transmembrane</keyword>
<evidence type="ECO:0000256" key="4">
    <source>
        <dbReference type="ARBA" id="ARBA00022692"/>
    </source>
</evidence>
<sequence>MAHPSPVALCFDFRSSQVQLISVFQAISSYLLTYRFGFPVVIRFGPTIRRIDPSAEIGFGGNFRRAHRFLLSKLNQIKPAPRRVNSHRYRPLLQFALRSPAAQAEEVEPGEPALVRVFTDDSLHALSAHFHALRSTIGGPPSLASNTAGPHGYCFALSQIAAAGLLTMGLSTIFRRKRDAEGSDAGDHSSAATSTDYTEASTPESVPKTVPVTEKTVDDLENSEKVPTDTLLEEEDPEVAALPLEVRQLASLTDDPTLLTITFRYYVLSVIFVIPGAFLSMMSHFRTTEAPYSIFFVQIACHYAGHFLARVLPAWEVRVPFTRWSFNLNPGPWSIKEHVLVTLTAASGATYNLGYTPIAMAELYYGERVNPAVAIFFMFAIVWIGYAFAALARQVLLYDPMFVWPQALMQTTLFETFRKQDVSSPLARRQMKVFFFCLLGMTLWQFMPEYVFPFTSSLAFLCWVAPHNYVANFIGSGIGGMGFLNLSLDWSNINWNGSSILLTPWWTQVVLFAAFVFNCWVLIPAAKWGNLGSYKFGLMSNSLLTANGTTYPTLDVLTPDYQLNQTAYAEYGPMYMGLQNVWATFFDYAKVTAAVTWILTFGFSQIRTNFMKLVRSRGKKSQTAGQSINHQYHDRLNVIQRNYKEIPLWWFVALFMAGFIALIVTLACGYLWIPIWTLFVALASAAALVVPFGFLYAISNYQLAVGSFNELVYGYMVETPAGAGHRHPCGPSVYGSIAGDAWYRAQYMLQDQKIGHYMHIPPRTVFFSQVFGTILGIPINYAVIRWVLSTKGDYLSGKKTDPLGQWSGQSLKSSNTLGVQYAVLGPSKLFQETEMKPLPYAFLLGAVLPPMLYVAHRTLPRWLRIDLWNITIFFSGLSVFYGNLSTGYTSAFIGGYVVMYWAYRYRFEVWKRYSYMVAAAFDAGFNLNMLLIFLCFGSGKQISMPSWWGNNADSVERCFALD</sequence>
<dbReference type="InterPro" id="IPR004648">
    <property type="entry name" value="Oligpept_transpt"/>
</dbReference>
<dbReference type="InterPro" id="IPR004813">
    <property type="entry name" value="OPT"/>
</dbReference>
<comment type="subcellular location">
    <subcellularLocation>
        <location evidence="1">Membrane</location>
        <topology evidence="1">Multi-pass membrane protein</topology>
    </subcellularLocation>
</comment>
<feature type="transmembrane region" description="Helical" evidence="10">
    <location>
        <begin position="679"/>
        <end position="698"/>
    </location>
</feature>
<feature type="transmembrane region" description="Helical" evidence="10">
    <location>
        <begin position="500"/>
        <end position="523"/>
    </location>
</feature>